<dbReference type="GO" id="GO:0009694">
    <property type="term" value="P:jasmonic acid metabolic process"/>
    <property type="evidence" value="ECO:0007669"/>
    <property type="project" value="TreeGrafter"/>
</dbReference>
<evidence type="ECO:0000313" key="5">
    <source>
        <dbReference type="Proteomes" id="UP001345219"/>
    </source>
</evidence>
<keyword evidence="5" id="KW-1185">Reference proteome</keyword>
<feature type="domain" description="AB hydrolase-1" evidence="3">
    <location>
        <begin position="151"/>
        <end position="388"/>
    </location>
</feature>
<dbReference type="Pfam" id="PF12697">
    <property type="entry name" value="Abhydrolase_6"/>
    <property type="match status" value="1"/>
</dbReference>
<proteinExistence type="predicted"/>
<dbReference type="InterPro" id="IPR029058">
    <property type="entry name" value="AB_hydrolase_fold"/>
</dbReference>
<dbReference type="SUPFAM" id="SSF53474">
    <property type="entry name" value="alpha/beta-Hydrolases"/>
    <property type="match status" value="1"/>
</dbReference>
<keyword evidence="1" id="KW-0378">Hydrolase</keyword>
<dbReference type="GO" id="GO:0080032">
    <property type="term" value="F:methyl jasmonate esterase activity"/>
    <property type="evidence" value="ECO:0007669"/>
    <property type="project" value="TreeGrafter"/>
</dbReference>
<dbReference type="Proteomes" id="UP001345219">
    <property type="component" value="Chromosome 15"/>
</dbReference>
<feature type="region of interest" description="Disordered" evidence="2">
    <location>
        <begin position="74"/>
        <end position="129"/>
    </location>
</feature>
<name>A0AAN7K5Z6_9MYRT</name>
<feature type="region of interest" description="Disordered" evidence="2">
    <location>
        <begin position="9"/>
        <end position="40"/>
    </location>
</feature>
<dbReference type="GO" id="GO:0009696">
    <property type="term" value="P:salicylic acid metabolic process"/>
    <property type="evidence" value="ECO:0007669"/>
    <property type="project" value="TreeGrafter"/>
</dbReference>
<feature type="compositionally biased region" description="Polar residues" evidence="2">
    <location>
        <begin position="97"/>
        <end position="107"/>
    </location>
</feature>
<dbReference type="Gene3D" id="3.40.50.1820">
    <property type="entry name" value="alpha/beta hydrolase"/>
    <property type="match status" value="1"/>
</dbReference>
<reference evidence="4 5" key="1">
    <citation type="journal article" date="2023" name="Hortic Res">
        <title>Pangenome of water caltrop reveals structural variations and asymmetric subgenome divergence after allopolyploidization.</title>
        <authorList>
            <person name="Zhang X."/>
            <person name="Chen Y."/>
            <person name="Wang L."/>
            <person name="Yuan Y."/>
            <person name="Fang M."/>
            <person name="Shi L."/>
            <person name="Lu R."/>
            <person name="Comes H.P."/>
            <person name="Ma Y."/>
            <person name="Chen Y."/>
            <person name="Huang G."/>
            <person name="Zhou Y."/>
            <person name="Zheng Z."/>
            <person name="Qiu Y."/>
        </authorList>
    </citation>
    <scope>NUCLEOTIDE SEQUENCE [LARGE SCALE GENOMIC DNA]</scope>
    <source>
        <tissue evidence="4">Roots</tissue>
    </source>
</reference>
<organism evidence="4 5">
    <name type="scientific">Trapa incisa</name>
    <dbReference type="NCBI Taxonomy" id="236973"/>
    <lineage>
        <taxon>Eukaryota</taxon>
        <taxon>Viridiplantae</taxon>
        <taxon>Streptophyta</taxon>
        <taxon>Embryophyta</taxon>
        <taxon>Tracheophyta</taxon>
        <taxon>Spermatophyta</taxon>
        <taxon>Magnoliopsida</taxon>
        <taxon>eudicotyledons</taxon>
        <taxon>Gunneridae</taxon>
        <taxon>Pentapetalae</taxon>
        <taxon>rosids</taxon>
        <taxon>malvids</taxon>
        <taxon>Myrtales</taxon>
        <taxon>Lythraceae</taxon>
        <taxon>Trapa</taxon>
    </lineage>
</organism>
<dbReference type="PANTHER" id="PTHR10992">
    <property type="entry name" value="METHYLESTERASE FAMILY MEMBER"/>
    <property type="match status" value="1"/>
</dbReference>
<protein>
    <recommendedName>
        <fullName evidence="3">AB hydrolase-1 domain-containing protein</fullName>
    </recommendedName>
</protein>
<evidence type="ECO:0000256" key="2">
    <source>
        <dbReference type="SAM" id="MobiDB-lite"/>
    </source>
</evidence>
<sequence length="403" mass="43551">MGNTITCFVPKEIRSMPRSQTASSGGSGGSQNLFSRSASKKTKAVRKSFNDEQDAVIREQALAAVMLLKRQYNESSNGGHVPLNRSTSVSVGYPSSIARNGTRKQGLTRSSTTRQASSSDKSAPAVTGSYPDPLVKLQQAANTDGIETTHIVLVHGGGFGAWCWYKTMTLLIDAGFIVDPVDLAGSGVHPSDTNAVQTMAQYVAPLVDILDMLEDDEKVILVGHDFGGACISYAMELYPSKIAKAVFVAAPMPKNGQSVLDIFSHNGGPGDLRKAQVFLYGNGKDRAPTAIDHNRALLKDLLFNQSPAKDFALASVSMRPIPFGPLLEKLALSEAKYGSVRRFYVETQDDRAVPVSFQEYMVDGNLPEKVYRLKGSDHAPFFSKPQALHRILVEISKIPAKQG</sequence>
<evidence type="ECO:0000256" key="1">
    <source>
        <dbReference type="ARBA" id="ARBA00022801"/>
    </source>
</evidence>
<dbReference type="EMBL" id="JAXIOK010000012">
    <property type="protein sequence ID" value="KAK4758781.1"/>
    <property type="molecule type" value="Genomic_DNA"/>
</dbReference>
<gene>
    <name evidence="4" type="ORF">SAY87_020082</name>
</gene>
<feature type="compositionally biased region" description="Polar residues" evidence="2">
    <location>
        <begin position="74"/>
        <end position="90"/>
    </location>
</feature>
<dbReference type="PANTHER" id="PTHR10992:SF872">
    <property type="entry name" value="METHYLESTERASE 11, CHLOROPLASTIC-RELATED"/>
    <property type="match status" value="1"/>
</dbReference>
<dbReference type="InterPro" id="IPR045889">
    <property type="entry name" value="MES/HNL"/>
</dbReference>
<dbReference type="GO" id="GO:0080031">
    <property type="term" value="F:methyl salicylate esterase activity"/>
    <property type="evidence" value="ECO:0007669"/>
    <property type="project" value="TreeGrafter"/>
</dbReference>
<dbReference type="FunFam" id="3.40.50.1820:FF:000025">
    <property type="entry name" value="putative methylesterase 11, chloroplastic"/>
    <property type="match status" value="1"/>
</dbReference>
<accession>A0AAN7K5Z6</accession>
<evidence type="ECO:0000313" key="4">
    <source>
        <dbReference type="EMBL" id="KAK4758781.1"/>
    </source>
</evidence>
<dbReference type="GO" id="GO:0080030">
    <property type="term" value="F:methyl indole-3-acetate esterase activity"/>
    <property type="evidence" value="ECO:0007669"/>
    <property type="project" value="TreeGrafter"/>
</dbReference>
<comment type="caution">
    <text evidence="4">The sequence shown here is derived from an EMBL/GenBank/DDBJ whole genome shotgun (WGS) entry which is preliminary data.</text>
</comment>
<feature type="compositionally biased region" description="Low complexity" evidence="2">
    <location>
        <begin position="108"/>
        <end position="122"/>
    </location>
</feature>
<dbReference type="InterPro" id="IPR000073">
    <property type="entry name" value="AB_hydrolase_1"/>
</dbReference>
<dbReference type="AlphaFoldDB" id="A0AAN7K5Z6"/>
<evidence type="ECO:0000259" key="3">
    <source>
        <dbReference type="Pfam" id="PF12697"/>
    </source>
</evidence>